<evidence type="ECO:0000256" key="6">
    <source>
        <dbReference type="ARBA" id="ARBA00022989"/>
    </source>
</evidence>
<evidence type="ECO:0000256" key="8">
    <source>
        <dbReference type="RuleBase" id="RU363032"/>
    </source>
</evidence>
<dbReference type="GO" id="GO:0022857">
    <property type="term" value="F:transmembrane transporter activity"/>
    <property type="evidence" value="ECO:0007669"/>
    <property type="project" value="InterPro"/>
</dbReference>
<dbReference type="AlphaFoldDB" id="A0A220MND0"/>
<evidence type="ECO:0000313" key="11">
    <source>
        <dbReference type="Proteomes" id="UP000197781"/>
    </source>
</evidence>
<reference evidence="10 11" key="1">
    <citation type="submission" date="2016-11" db="EMBL/GenBank/DDBJ databases">
        <authorList>
            <person name="Jaros S."/>
            <person name="Januszkiewicz K."/>
            <person name="Wedrychowicz H."/>
        </authorList>
    </citation>
    <scope>NUCLEOTIDE SEQUENCE [LARGE SCALE GENOMIC DNA]</scope>
    <source>
        <strain evidence="10 11">NF2</strain>
    </source>
</reference>
<dbReference type="PANTHER" id="PTHR30614">
    <property type="entry name" value="MEMBRANE COMPONENT OF AMINO ACID ABC TRANSPORTER"/>
    <property type="match status" value="1"/>
</dbReference>
<accession>A0A220MND0</accession>
<keyword evidence="4 8" id="KW-0812">Transmembrane</keyword>
<evidence type="ECO:0000313" key="10">
    <source>
        <dbReference type="EMBL" id="ASJ56453.1"/>
    </source>
</evidence>
<comment type="similarity">
    <text evidence="8">Belongs to the binding-protein-dependent transport system permease family.</text>
</comment>
<feature type="transmembrane region" description="Helical" evidence="8">
    <location>
        <begin position="20"/>
        <end position="43"/>
    </location>
</feature>
<dbReference type="FunFam" id="1.10.3720.10:FF:000033">
    <property type="entry name" value="Polar amino acid ABC transporter permease"/>
    <property type="match status" value="1"/>
</dbReference>
<evidence type="ECO:0000256" key="7">
    <source>
        <dbReference type="ARBA" id="ARBA00023136"/>
    </source>
</evidence>
<gene>
    <name evidence="10" type="ORF">BP422_24550</name>
</gene>
<evidence type="ECO:0000256" key="2">
    <source>
        <dbReference type="ARBA" id="ARBA00022448"/>
    </source>
</evidence>
<dbReference type="Pfam" id="PF00528">
    <property type="entry name" value="BPD_transp_1"/>
    <property type="match status" value="1"/>
</dbReference>
<dbReference type="KEGG" id="bfm:BP422_24550"/>
<evidence type="ECO:0000256" key="1">
    <source>
        <dbReference type="ARBA" id="ARBA00004651"/>
    </source>
</evidence>
<keyword evidence="2 8" id="KW-0813">Transport</keyword>
<dbReference type="CDD" id="cd06261">
    <property type="entry name" value="TM_PBP2"/>
    <property type="match status" value="1"/>
</dbReference>
<protein>
    <submittedName>
        <fullName evidence="10">Nickel transporter</fullName>
    </submittedName>
</protein>
<comment type="subcellular location">
    <subcellularLocation>
        <location evidence="1 8">Cell membrane</location>
        <topology evidence="1 8">Multi-pass membrane protein</topology>
    </subcellularLocation>
</comment>
<sequence length="217" mass="23933">MSSSWDVIVDALPVLAQGSVVTLKITIISLFFALLIGLLFGLMSTSRSKILRGIATAYVDFLRGTPLLVQIFFIYFGLPPVLDIKIPETTAGILALSLNAGAYLAEIFRGGILSIDKGQMEAARSLGLTHGKAMRLVILPQAVRRMIPAFVNQFIVTLKDTSLLTVIGIRELMNSGEIIISSNFRSFEIWAVVAVFYFLMIYILSLLSRSLERRFAK</sequence>
<dbReference type="PROSITE" id="PS50928">
    <property type="entry name" value="ABC_TM1"/>
    <property type="match status" value="1"/>
</dbReference>
<feature type="transmembrane region" description="Helical" evidence="8">
    <location>
        <begin position="149"/>
        <end position="169"/>
    </location>
</feature>
<feature type="domain" description="ABC transmembrane type-1" evidence="9">
    <location>
        <begin position="19"/>
        <end position="208"/>
    </location>
</feature>
<dbReference type="NCBIfam" id="TIGR01726">
    <property type="entry name" value="HEQRo_perm_3TM"/>
    <property type="match status" value="1"/>
</dbReference>
<dbReference type="InterPro" id="IPR000515">
    <property type="entry name" value="MetI-like"/>
</dbReference>
<dbReference type="RefSeq" id="WP_088910028.1">
    <property type="nucleotide sequence ID" value="NZ_CP018145.1"/>
</dbReference>
<keyword evidence="3" id="KW-1003">Cell membrane</keyword>
<keyword evidence="6 8" id="KW-1133">Transmembrane helix</keyword>
<feature type="transmembrane region" description="Helical" evidence="8">
    <location>
        <begin position="189"/>
        <end position="207"/>
    </location>
</feature>
<name>A0A220MND0_9BACL</name>
<evidence type="ECO:0000256" key="3">
    <source>
        <dbReference type="ARBA" id="ARBA00022475"/>
    </source>
</evidence>
<feature type="transmembrane region" description="Helical" evidence="8">
    <location>
        <begin position="90"/>
        <end position="108"/>
    </location>
</feature>
<evidence type="ECO:0000256" key="4">
    <source>
        <dbReference type="ARBA" id="ARBA00022692"/>
    </source>
</evidence>
<feature type="transmembrane region" description="Helical" evidence="8">
    <location>
        <begin position="55"/>
        <end position="78"/>
    </location>
</feature>
<dbReference type="SUPFAM" id="SSF161098">
    <property type="entry name" value="MetI-like"/>
    <property type="match status" value="1"/>
</dbReference>
<dbReference type="InterPro" id="IPR010065">
    <property type="entry name" value="AA_ABC_transptr_permease_3TM"/>
</dbReference>
<proteinExistence type="inferred from homology"/>
<evidence type="ECO:0000256" key="5">
    <source>
        <dbReference type="ARBA" id="ARBA00022970"/>
    </source>
</evidence>
<evidence type="ECO:0000259" key="9">
    <source>
        <dbReference type="PROSITE" id="PS50928"/>
    </source>
</evidence>
<dbReference type="Gene3D" id="1.10.3720.10">
    <property type="entry name" value="MetI-like"/>
    <property type="match status" value="1"/>
</dbReference>
<dbReference type="Proteomes" id="UP000197781">
    <property type="component" value="Chromosome"/>
</dbReference>
<dbReference type="EMBL" id="CP018145">
    <property type="protein sequence ID" value="ASJ56453.1"/>
    <property type="molecule type" value="Genomic_DNA"/>
</dbReference>
<dbReference type="PANTHER" id="PTHR30614:SF46">
    <property type="entry name" value="ABC TRANSPORTER MEMBRANE SPANNING PERMEASE-GLUTAMINE TRANSPORT"/>
    <property type="match status" value="1"/>
</dbReference>
<keyword evidence="7 8" id="KW-0472">Membrane</keyword>
<dbReference type="InterPro" id="IPR035906">
    <property type="entry name" value="MetI-like_sf"/>
</dbReference>
<dbReference type="InterPro" id="IPR043429">
    <property type="entry name" value="ArtM/GltK/GlnP/TcyL/YhdX-like"/>
</dbReference>
<organism evidence="10 11">
    <name type="scientific">Brevibacillus formosus</name>
    <dbReference type="NCBI Taxonomy" id="54913"/>
    <lineage>
        <taxon>Bacteria</taxon>
        <taxon>Bacillati</taxon>
        <taxon>Bacillota</taxon>
        <taxon>Bacilli</taxon>
        <taxon>Bacillales</taxon>
        <taxon>Paenibacillaceae</taxon>
        <taxon>Brevibacillus</taxon>
    </lineage>
</organism>
<dbReference type="GO" id="GO:0006865">
    <property type="term" value="P:amino acid transport"/>
    <property type="evidence" value="ECO:0007669"/>
    <property type="project" value="UniProtKB-KW"/>
</dbReference>
<keyword evidence="5" id="KW-0029">Amino-acid transport</keyword>
<dbReference type="GO" id="GO:0043190">
    <property type="term" value="C:ATP-binding cassette (ABC) transporter complex"/>
    <property type="evidence" value="ECO:0007669"/>
    <property type="project" value="InterPro"/>
</dbReference>